<keyword evidence="7" id="KW-1185">Reference proteome</keyword>
<evidence type="ECO:0000256" key="3">
    <source>
        <dbReference type="ARBA" id="ARBA00022801"/>
    </source>
</evidence>
<feature type="region of interest" description="Disordered" evidence="4">
    <location>
        <begin position="210"/>
        <end position="269"/>
    </location>
</feature>
<dbReference type="AlphaFoldDB" id="A0A8X7TUI8"/>
<feature type="compositionally biased region" description="Basic and acidic residues" evidence="4">
    <location>
        <begin position="236"/>
        <end position="251"/>
    </location>
</feature>
<dbReference type="Gene3D" id="3.40.395.10">
    <property type="entry name" value="Adenoviral Proteinase, Chain A"/>
    <property type="match status" value="1"/>
</dbReference>
<feature type="compositionally biased region" description="Basic and acidic residues" evidence="4">
    <location>
        <begin position="123"/>
        <end position="138"/>
    </location>
</feature>
<keyword evidence="2" id="KW-0645">Protease</keyword>
<feature type="compositionally biased region" description="Polar residues" evidence="4">
    <location>
        <begin position="225"/>
        <end position="234"/>
    </location>
</feature>
<evidence type="ECO:0000313" key="6">
    <source>
        <dbReference type="EMBL" id="KAG2252561.1"/>
    </source>
</evidence>
<dbReference type="EMBL" id="JAAMPC010000016">
    <property type="protein sequence ID" value="KAG2252561.1"/>
    <property type="molecule type" value="Genomic_DNA"/>
</dbReference>
<evidence type="ECO:0000313" key="7">
    <source>
        <dbReference type="Proteomes" id="UP000886595"/>
    </source>
</evidence>
<evidence type="ECO:0000256" key="2">
    <source>
        <dbReference type="ARBA" id="ARBA00022670"/>
    </source>
</evidence>
<evidence type="ECO:0000259" key="5">
    <source>
        <dbReference type="Pfam" id="PF02902"/>
    </source>
</evidence>
<dbReference type="OrthoDB" id="1085203at2759"/>
<dbReference type="GO" id="GO:0006508">
    <property type="term" value="P:proteolysis"/>
    <property type="evidence" value="ECO:0007669"/>
    <property type="project" value="UniProtKB-KW"/>
</dbReference>
<dbReference type="SUPFAM" id="SSF54001">
    <property type="entry name" value="Cysteine proteinases"/>
    <property type="match status" value="1"/>
</dbReference>
<dbReference type="InterPro" id="IPR038765">
    <property type="entry name" value="Papain-like_cys_pep_sf"/>
</dbReference>
<feature type="compositionally biased region" description="Low complexity" evidence="4">
    <location>
        <begin position="252"/>
        <end position="268"/>
    </location>
</feature>
<dbReference type="InterPro" id="IPR003653">
    <property type="entry name" value="Peptidase_C48_C"/>
</dbReference>
<proteinExistence type="inferred from homology"/>
<evidence type="ECO:0000256" key="4">
    <source>
        <dbReference type="SAM" id="MobiDB-lite"/>
    </source>
</evidence>
<gene>
    <name evidence="6" type="ORF">Bca52824_082697</name>
</gene>
<feature type="domain" description="Ubiquitin-like protease family profile" evidence="5">
    <location>
        <begin position="448"/>
        <end position="602"/>
    </location>
</feature>
<evidence type="ECO:0000256" key="1">
    <source>
        <dbReference type="ARBA" id="ARBA00005234"/>
    </source>
</evidence>
<feature type="region of interest" description="Disordered" evidence="4">
    <location>
        <begin position="123"/>
        <end position="152"/>
    </location>
</feature>
<protein>
    <recommendedName>
        <fullName evidence="5">Ubiquitin-like protease family profile domain-containing protein</fullName>
    </recommendedName>
</protein>
<comment type="similarity">
    <text evidence="1">Belongs to the peptidase C48 family.</text>
</comment>
<accession>A0A8X7TUI8</accession>
<dbReference type="Pfam" id="PF02902">
    <property type="entry name" value="Peptidase_C48"/>
    <property type="match status" value="1"/>
</dbReference>
<dbReference type="GO" id="GO:0008234">
    <property type="term" value="F:cysteine-type peptidase activity"/>
    <property type="evidence" value="ECO:0007669"/>
    <property type="project" value="InterPro"/>
</dbReference>
<name>A0A8X7TUI8_BRACI</name>
<feature type="region of interest" description="Disordered" evidence="4">
    <location>
        <begin position="21"/>
        <end position="46"/>
    </location>
</feature>
<dbReference type="Proteomes" id="UP000886595">
    <property type="component" value="Unassembled WGS sequence"/>
</dbReference>
<sequence>MEAVPQIKEVVPQPETVVVIESDSESDTEGGDSQANVEEDKAVVRPAKPPAAVRYCVNPAHVKSLEEDEKDTAHSPDDLTWEDKAVDVAVDELVRLIKEDYTFKNTMFVGSLTAADLVRIERKQKDKETKERKERENQPDSPDTDASDTGDQNQMARNVASLLKPLINDSFSNESERLEVKLEAVIQDEVQKMQGAVIQSIIDFLGKSNSANKAGEENPCGPQESRPNPSSPTDNAPRREGKETSPEKGTTDEITNTETANTTELTARTVDETNANNIINDVVFDVQSLGNFKEIQTPPHAHPTVHEEESSEDDEVWSPIIDLNENVTNSIEFLLSLIEIPTFSLGLSQEDVGPLNDVQPPMISEGICETRKSKRTRTLPPIFNNYQCDPKIKSFRTEDNAARQDHNVKEDYLSMRDSARQNKVFTVGNGISLSTKELNCIVDLTQQMPPKVMDVLIHYISLDRSWKRTLTSTPKIAFYDTNFPASLMNHYGKFTKTAVKDRCRIKYDNSGEDTYDRIYFPFYIDKQHWVGICIDMLENSVHVLDCNRGFRTESQIKKDINPITIVVPHILNYTMGQQSNNGRKPFALTRAKDIPQNNLTESAVTTVLLIQAHTLNGIDGCKEVKQASLAAAAKNLAVLFYRDINPV</sequence>
<reference evidence="6 7" key="1">
    <citation type="submission" date="2020-02" db="EMBL/GenBank/DDBJ databases">
        <authorList>
            <person name="Ma Q."/>
            <person name="Huang Y."/>
            <person name="Song X."/>
            <person name="Pei D."/>
        </authorList>
    </citation>
    <scope>NUCLEOTIDE SEQUENCE [LARGE SCALE GENOMIC DNA]</scope>
    <source>
        <strain evidence="6">Sxm20200214</strain>
        <tissue evidence="6">Leaf</tissue>
    </source>
</reference>
<organism evidence="6 7">
    <name type="scientific">Brassica carinata</name>
    <name type="common">Ethiopian mustard</name>
    <name type="synonym">Abyssinian cabbage</name>
    <dbReference type="NCBI Taxonomy" id="52824"/>
    <lineage>
        <taxon>Eukaryota</taxon>
        <taxon>Viridiplantae</taxon>
        <taxon>Streptophyta</taxon>
        <taxon>Embryophyta</taxon>
        <taxon>Tracheophyta</taxon>
        <taxon>Spermatophyta</taxon>
        <taxon>Magnoliopsida</taxon>
        <taxon>eudicotyledons</taxon>
        <taxon>Gunneridae</taxon>
        <taxon>Pentapetalae</taxon>
        <taxon>rosids</taxon>
        <taxon>malvids</taxon>
        <taxon>Brassicales</taxon>
        <taxon>Brassicaceae</taxon>
        <taxon>Brassiceae</taxon>
        <taxon>Brassica</taxon>
    </lineage>
</organism>
<keyword evidence="3" id="KW-0378">Hydrolase</keyword>
<comment type="caution">
    <text evidence="6">The sequence shown here is derived from an EMBL/GenBank/DDBJ whole genome shotgun (WGS) entry which is preliminary data.</text>
</comment>